<dbReference type="InterPro" id="IPR013378">
    <property type="entry name" value="InlB-like_B-rpt"/>
</dbReference>
<dbReference type="Proteomes" id="UP000652847">
    <property type="component" value="Unassembled WGS sequence"/>
</dbReference>
<dbReference type="GO" id="GO:0016788">
    <property type="term" value="F:hydrolase activity, acting on ester bonds"/>
    <property type="evidence" value="ECO:0007669"/>
    <property type="project" value="InterPro"/>
</dbReference>
<evidence type="ECO:0000256" key="1">
    <source>
        <dbReference type="ARBA" id="ARBA00004196"/>
    </source>
</evidence>
<dbReference type="SUPFAM" id="SSF52266">
    <property type="entry name" value="SGNH hydrolase"/>
    <property type="match status" value="1"/>
</dbReference>
<organism evidence="2 3">
    <name type="scientific">Blautia segnis</name>
    <dbReference type="NCBI Taxonomy" id="2763030"/>
    <lineage>
        <taxon>Bacteria</taxon>
        <taxon>Bacillati</taxon>
        <taxon>Bacillota</taxon>
        <taxon>Clostridia</taxon>
        <taxon>Lachnospirales</taxon>
        <taxon>Lachnospiraceae</taxon>
        <taxon>Blautia</taxon>
    </lineage>
</organism>
<keyword evidence="3" id="KW-1185">Reference proteome</keyword>
<evidence type="ECO:0000313" key="2">
    <source>
        <dbReference type="EMBL" id="MBC5651032.1"/>
    </source>
</evidence>
<accession>A0A8I0AFH4</accession>
<dbReference type="Gene3D" id="3.40.50.1110">
    <property type="entry name" value="SGNH hydrolase"/>
    <property type="match status" value="1"/>
</dbReference>
<sequence>MRDKHKRKQRIFWVLLLAALVWYGSLTGSGRSGGGTYNVQAATTNVVARFWNTNGRPVYNQLRIKTTAGKRIKLPSVPSVKGYRNLGWSTRKNATKITYKAGQTITLKKNLSLYAVRKKVGTYTVAFYNSNGSSSTAFAKLKTTVTKNDYLTLPSVPAKSGYEVLGWSTSKNASRANYAVGKKIRIKKSQRLYAVYKKNATVTLCKNNGAVYKTISVRSGTSYKLPSVSNASGYTFMGWDYQPGKCVAPRYEAGESITVNGNVKLYAVVFNRSAEEELSSSDLLASSGWRMGNGSTSRGYNHIIFVGDSRTVRMQLTLQRQFGTDSNVLRDIDFVCQEGQGLSWLKETGMNSILSKAQAYYSVQRPTAVIFNLGVNDPGQMYNYVTYLKQIAGELQKKNCKLFFMSVNPVNSKVIQVRGFNKLRTEEVVRKFNTVVSAGLNGTYTYIDTYSYLLNTGFGTNRGAGGADVTVDDGLHYTTKTYKRIFKYCLDYLSEH</sequence>
<dbReference type="RefSeq" id="WP_186901227.1">
    <property type="nucleotide sequence ID" value="NZ_JACOOT010000017.1"/>
</dbReference>
<dbReference type="EMBL" id="JACOOT010000017">
    <property type="protein sequence ID" value="MBC5651032.1"/>
    <property type="molecule type" value="Genomic_DNA"/>
</dbReference>
<dbReference type="GO" id="GO:0030313">
    <property type="term" value="C:cell envelope"/>
    <property type="evidence" value="ECO:0007669"/>
    <property type="project" value="UniProtKB-SubCell"/>
</dbReference>
<gene>
    <name evidence="2" type="ORF">H8S54_07920</name>
</gene>
<dbReference type="Pfam" id="PF09479">
    <property type="entry name" value="Flg_new"/>
    <property type="match status" value="3"/>
</dbReference>
<dbReference type="Gene3D" id="2.60.40.4270">
    <property type="entry name" value="Listeria-Bacteroides repeat domain"/>
    <property type="match status" value="3"/>
</dbReference>
<dbReference type="Pfam" id="PF00657">
    <property type="entry name" value="Lipase_GDSL"/>
    <property type="match status" value="1"/>
</dbReference>
<comment type="subcellular location">
    <subcellularLocation>
        <location evidence="1">Cell envelope</location>
    </subcellularLocation>
</comment>
<dbReference type="InterPro" id="IPR036514">
    <property type="entry name" value="SGNH_hydro_sf"/>
</dbReference>
<evidence type="ECO:0000313" key="3">
    <source>
        <dbReference type="Proteomes" id="UP000652847"/>
    </source>
</evidence>
<dbReference type="AlphaFoldDB" id="A0A8I0AFH4"/>
<proteinExistence type="predicted"/>
<comment type="caution">
    <text evidence="2">The sequence shown here is derived from an EMBL/GenBank/DDBJ whole genome shotgun (WGS) entry which is preliminary data.</text>
</comment>
<dbReference type="InterPro" id="IPR042229">
    <property type="entry name" value="Listeria/Bacterioides_rpt_sf"/>
</dbReference>
<dbReference type="InterPro" id="IPR001087">
    <property type="entry name" value="GDSL"/>
</dbReference>
<reference evidence="2 3" key="1">
    <citation type="submission" date="2020-08" db="EMBL/GenBank/DDBJ databases">
        <title>Genome public.</title>
        <authorList>
            <person name="Liu C."/>
            <person name="Sun Q."/>
        </authorList>
    </citation>
    <scope>NUCLEOTIDE SEQUENCE [LARGE SCALE GENOMIC DNA]</scope>
    <source>
        <strain evidence="2 3">BX17</strain>
    </source>
</reference>
<name>A0A8I0AFH4_9FIRM</name>
<protein>
    <submittedName>
        <fullName evidence="2">InlB B-repeat-containing protein</fullName>
    </submittedName>
</protein>